<proteinExistence type="predicted"/>
<organism evidence="2 3">
    <name type="scientific">Ambispora gerdemannii</name>
    <dbReference type="NCBI Taxonomy" id="144530"/>
    <lineage>
        <taxon>Eukaryota</taxon>
        <taxon>Fungi</taxon>
        <taxon>Fungi incertae sedis</taxon>
        <taxon>Mucoromycota</taxon>
        <taxon>Glomeromycotina</taxon>
        <taxon>Glomeromycetes</taxon>
        <taxon>Archaeosporales</taxon>
        <taxon>Ambisporaceae</taxon>
        <taxon>Ambispora</taxon>
    </lineage>
</organism>
<dbReference type="InterPro" id="IPR011990">
    <property type="entry name" value="TPR-like_helical_dom_sf"/>
</dbReference>
<dbReference type="SUPFAM" id="SSF81901">
    <property type="entry name" value="HCP-like"/>
    <property type="match status" value="1"/>
</dbReference>
<evidence type="ECO:0000256" key="1">
    <source>
        <dbReference type="ARBA" id="ARBA00022737"/>
    </source>
</evidence>
<keyword evidence="3" id="KW-1185">Reference proteome</keyword>
<dbReference type="Gene3D" id="1.25.40.10">
    <property type="entry name" value="Tetratricopeptide repeat domain"/>
    <property type="match status" value="1"/>
</dbReference>
<dbReference type="PANTHER" id="PTHR46430">
    <property type="entry name" value="PROTEIN SKT5-RELATED"/>
    <property type="match status" value="1"/>
</dbReference>
<evidence type="ECO:0000313" key="3">
    <source>
        <dbReference type="Proteomes" id="UP000789831"/>
    </source>
</evidence>
<protein>
    <submittedName>
        <fullName evidence="2">6147_t:CDS:1</fullName>
    </submittedName>
</protein>
<dbReference type="Proteomes" id="UP000789831">
    <property type="component" value="Unassembled WGS sequence"/>
</dbReference>
<dbReference type="OrthoDB" id="2384430at2759"/>
<gene>
    <name evidence="2" type="ORF">AGERDE_LOCUS6282</name>
</gene>
<dbReference type="SMART" id="SM00671">
    <property type="entry name" value="SEL1"/>
    <property type="match status" value="3"/>
</dbReference>
<accession>A0A9N9AUJ2</accession>
<dbReference type="Pfam" id="PF08238">
    <property type="entry name" value="Sel1"/>
    <property type="match status" value="4"/>
</dbReference>
<comment type="caution">
    <text evidence="2">The sequence shown here is derived from an EMBL/GenBank/DDBJ whole genome shotgun (WGS) entry which is preliminary data.</text>
</comment>
<sequence length="223" mass="26197">MTSIKLIDFKPTHTQLADELLQFYNKQTWIHADEFIALAVKKWITEHKKTEQQILKLLQLQGVSPKYSCILGFCFEFGIGLRRRNPTSAFQFYQHAAANNDGFALVQLGKFYRFGTSVPFNHLKAVELYQKSAVLGHPQGALKFSRYVSKPKEIFHYHNKAADKGFKKAQCEMVRWCMLGEATLKDKHMSLRWLLRLSRNNYQEEINLRKFLRMIFMNKKSRN</sequence>
<evidence type="ECO:0000313" key="2">
    <source>
        <dbReference type="EMBL" id="CAG8543028.1"/>
    </source>
</evidence>
<dbReference type="InterPro" id="IPR006597">
    <property type="entry name" value="Sel1-like"/>
</dbReference>
<dbReference type="InterPro" id="IPR051726">
    <property type="entry name" value="Chitin_Synth_Reg"/>
</dbReference>
<name>A0A9N9AUJ2_9GLOM</name>
<dbReference type="AlphaFoldDB" id="A0A9N9AUJ2"/>
<keyword evidence="1" id="KW-0677">Repeat</keyword>
<dbReference type="EMBL" id="CAJVPL010000954">
    <property type="protein sequence ID" value="CAG8543028.1"/>
    <property type="molecule type" value="Genomic_DNA"/>
</dbReference>
<reference evidence="2" key="1">
    <citation type="submission" date="2021-06" db="EMBL/GenBank/DDBJ databases">
        <authorList>
            <person name="Kallberg Y."/>
            <person name="Tangrot J."/>
            <person name="Rosling A."/>
        </authorList>
    </citation>
    <scope>NUCLEOTIDE SEQUENCE</scope>
    <source>
        <strain evidence="2">MT106</strain>
    </source>
</reference>